<accession>A0AAN6JI55</accession>
<feature type="region of interest" description="Disordered" evidence="1">
    <location>
        <begin position="465"/>
        <end position="486"/>
    </location>
</feature>
<proteinExistence type="predicted"/>
<dbReference type="Pfam" id="PF00646">
    <property type="entry name" value="F-box"/>
    <property type="match status" value="1"/>
</dbReference>
<reference evidence="3" key="1">
    <citation type="journal article" date="2023" name="PhytoFront">
        <title>Draft Genome Resources of Seven Strains of Tilletia horrida, Causal Agent of Kernel Smut of Rice.</title>
        <authorList>
            <person name="Khanal S."/>
            <person name="Antony Babu S."/>
            <person name="Zhou X.G."/>
        </authorList>
    </citation>
    <scope>NUCLEOTIDE SEQUENCE</scope>
    <source>
        <strain evidence="3">TX3</strain>
    </source>
</reference>
<evidence type="ECO:0000256" key="1">
    <source>
        <dbReference type="SAM" id="MobiDB-lite"/>
    </source>
</evidence>
<dbReference type="InterPro" id="IPR032675">
    <property type="entry name" value="LRR_dom_sf"/>
</dbReference>
<feature type="compositionally biased region" description="Low complexity" evidence="1">
    <location>
        <begin position="349"/>
        <end position="375"/>
    </location>
</feature>
<dbReference type="AlphaFoldDB" id="A0AAN6JI55"/>
<feature type="domain" description="F-box" evidence="2">
    <location>
        <begin position="8"/>
        <end position="53"/>
    </location>
</feature>
<dbReference type="InterPro" id="IPR001810">
    <property type="entry name" value="F-box_dom"/>
</dbReference>
<keyword evidence="4" id="KW-1185">Reference proteome</keyword>
<dbReference type="SUPFAM" id="SSF81383">
    <property type="entry name" value="F-box domain"/>
    <property type="match status" value="1"/>
</dbReference>
<dbReference type="PROSITE" id="PS50181">
    <property type="entry name" value="FBOX"/>
    <property type="match status" value="1"/>
</dbReference>
<name>A0AAN6JI55_9BASI</name>
<feature type="compositionally biased region" description="Polar residues" evidence="1">
    <location>
        <begin position="473"/>
        <end position="486"/>
    </location>
</feature>
<sequence>MEHVSVLLLPLLGLPIELLKHLLEFVPHRDLPACCRVSKLFHTLAAPILYRRLWLRDQIRLHKVFKVLAGAPHLASLLRVVEVRVFPFGLPAEQLEALEIAIIKTFQNANNLEELIWTRTGSFMPRTGFQRSRNDRVLRTVFDKTPKLKLLELTGDSRSWSPDLLIAKMPPVIERFSIIMPDRPVTERIPDIAKRLGANLQSLSVLSNNAAFIRDAYIEAAAPFLTSLTRLSLVGCKNVTGSAVLAILKQNPSRILELSLEGLSLVPAEIDRIAQLSIKVKTLAITHPAKASPEFYDSLASWIENSHQLRRLTFYRMSGEVAAPDEEQTASDDEEEGADQPELLPPDAAPGAPHIAASAEASSSTLPTTTPASDSPHLERFRNQPYRPQPPTGTVPASRSRGGAPSDPLLSSTFLQRVIAARGAELVQLRIHRLAMTIEQLGLICHSCPQLEDLVVHLYEPESHISPPFQGYDPSTSSRLSAQDWR</sequence>
<dbReference type="EMBL" id="JAPDMQ010000468">
    <property type="protein sequence ID" value="KAK0524129.1"/>
    <property type="molecule type" value="Genomic_DNA"/>
</dbReference>
<evidence type="ECO:0000259" key="2">
    <source>
        <dbReference type="PROSITE" id="PS50181"/>
    </source>
</evidence>
<comment type="caution">
    <text evidence="3">The sequence shown here is derived from an EMBL/GenBank/DDBJ whole genome shotgun (WGS) entry which is preliminary data.</text>
</comment>
<evidence type="ECO:0000313" key="4">
    <source>
        <dbReference type="Proteomes" id="UP001176521"/>
    </source>
</evidence>
<organism evidence="3 4">
    <name type="scientific">Tilletia horrida</name>
    <dbReference type="NCBI Taxonomy" id="155126"/>
    <lineage>
        <taxon>Eukaryota</taxon>
        <taxon>Fungi</taxon>
        <taxon>Dikarya</taxon>
        <taxon>Basidiomycota</taxon>
        <taxon>Ustilaginomycotina</taxon>
        <taxon>Exobasidiomycetes</taxon>
        <taxon>Tilletiales</taxon>
        <taxon>Tilletiaceae</taxon>
        <taxon>Tilletia</taxon>
    </lineage>
</organism>
<dbReference type="InterPro" id="IPR036047">
    <property type="entry name" value="F-box-like_dom_sf"/>
</dbReference>
<dbReference type="SUPFAM" id="SSF52047">
    <property type="entry name" value="RNI-like"/>
    <property type="match status" value="1"/>
</dbReference>
<protein>
    <recommendedName>
        <fullName evidence="2">F-box domain-containing protein</fullName>
    </recommendedName>
</protein>
<evidence type="ECO:0000313" key="3">
    <source>
        <dbReference type="EMBL" id="KAK0524129.1"/>
    </source>
</evidence>
<dbReference type="Gene3D" id="3.80.10.10">
    <property type="entry name" value="Ribonuclease Inhibitor"/>
    <property type="match status" value="1"/>
</dbReference>
<feature type="compositionally biased region" description="Acidic residues" evidence="1">
    <location>
        <begin position="323"/>
        <end position="339"/>
    </location>
</feature>
<feature type="region of interest" description="Disordered" evidence="1">
    <location>
        <begin position="322"/>
        <end position="408"/>
    </location>
</feature>
<dbReference type="Proteomes" id="UP001176521">
    <property type="component" value="Unassembled WGS sequence"/>
</dbReference>
<gene>
    <name evidence="3" type="ORF">OC842_005925</name>
</gene>